<sequence>MRFLRRATLVVSLTSALGLPACSAPLPEPQIASSAGQSGYAARYPEELNGSTARINQQDETAARVAGEVPSYPEQLKDPDWGVALSVVEEADQAGRSYDYVERARRAEGAAAFFKDNKDEISRKVAGSAQYVAKQKGCEVDVSGAAAHALDEAVEKQLQQSLRDRNEAHYVIERNRTGLGKENAAALEKQADDIAAASYAVHIAMVEEKLRLRRILEEIEAVQAELDTAIEAERSFEAGAGRTPEEKKAAAKRAEEFSASKAMLASTAEQAKNASERLEERITAAQKRHDEALAKLKEDIRKRGNLPAPAPKE</sequence>
<dbReference type="Proteomes" id="UP000019678">
    <property type="component" value="Unassembled WGS sequence"/>
</dbReference>
<evidence type="ECO:0000256" key="2">
    <source>
        <dbReference type="SAM" id="SignalP"/>
    </source>
</evidence>
<organism evidence="3 4">
    <name type="scientific">Chondromyces apiculatus DSM 436</name>
    <dbReference type="NCBI Taxonomy" id="1192034"/>
    <lineage>
        <taxon>Bacteria</taxon>
        <taxon>Pseudomonadati</taxon>
        <taxon>Myxococcota</taxon>
        <taxon>Polyangia</taxon>
        <taxon>Polyangiales</taxon>
        <taxon>Polyangiaceae</taxon>
        <taxon>Chondromyces</taxon>
    </lineage>
</organism>
<name>A0A017SXN0_9BACT</name>
<evidence type="ECO:0008006" key="5">
    <source>
        <dbReference type="Google" id="ProtNLM"/>
    </source>
</evidence>
<comment type="caution">
    <text evidence="3">The sequence shown here is derived from an EMBL/GenBank/DDBJ whole genome shotgun (WGS) entry which is preliminary data.</text>
</comment>
<dbReference type="AlphaFoldDB" id="A0A017SXN0"/>
<protein>
    <recommendedName>
        <fullName evidence="5">Lipoprotein</fullName>
    </recommendedName>
</protein>
<gene>
    <name evidence="3" type="ORF">CAP_7858</name>
</gene>
<feature type="coiled-coil region" evidence="1">
    <location>
        <begin position="205"/>
        <end position="232"/>
    </location>
</feature>
<feature type="signal peptide" evidence="2">
    <location>
        <begin position="1"/>
        <end position="23"/>
    </location>
</feature>
<reference evidence="3 4" key="1">
    <citation type="submission" date="2013-05" db="EMBL/GenBank/DDBJ databases">
        <title>Genome assembly of Chondromyces apiculatus DSM 436.</title>
        <authorList>
            <person name="Sharma G."/>
            <person name="Khatri I."/>
            <person name="Kaur C."/>
            <person name="Mayilraj S."/>
            <person name="Subramanian S."/>
        </authorList>
    </citation>
    <scope>NUCLEOTIDE SEQUENCE [LARGE SCALE GENOMIC DNA]</scope>
    <source>
        <strain evidence="3 4">DSM 436</strain>
    </source>
</reference>
<proteinExistence type="predicted"/>
<evidence type="ECO:0000313" key="3">
    <source>
        <dbReference type="EMBL" id="EYF01723.1"/>
    </source>
</evidence>
<dbReference type="RefSeq" id="WP_156041411.1">
    <property type="nucleotide sequence ID" value="NZ_ASRX01000073.1"/>
</dbReference>
<keyword evidence="2" id="KW-0732">Signal</keyword>
<feature type="chain" id="PRO_5001496134" description="Lipoprotein" evidence="2">
    <location>
        <begin position="24"/>
        <end position="313"/>
    </location>
</feature>
<evidence type="ECO:0000256" key="1">
    <source>
        <dbReference type="SAM" id="Coils"/>
    </source>
</evidence>
<dbReference type="OrthoDB" id="5495537at2"/>
<keyword evidence="1" id="KW-0175">Coiled coil</keyword>
<keyword evidence="4" id="KW-1185">Reference proteome</keyword>
<evidence type="ECO:0000313" key="4">
    <source>
        <dbReference type="Proteomes" id="UP000019678"/>
    </source>
</evidence>
<dbReference type="EMBL" id="ASRX01000073">
    <property type="protein sequence ID" value="EYF01723.1"/>
    <property type="molecule type" value="Genomic_DNA"/>
</dbReference>
<accession>A0A017SXN0</accession>
<dbReference type="STRING" id="1192034.CAP_7858"/>
<feature type="coiled-coil region" evidence="1">
    <location>
        <begin position="261"/>
        <end position="295"/>
    </location>
</feature>